<evidence type="ECO:0000313" key="2">
    <source>
        <dbReference type="Proteomes" id="UP001212498"/>
    </source>
</evidence>
<comment type="caution">
    <text evidence="1">The sequence shown here is derived from an EMBL/GenBank/DDBJ whole genome shotgun (WGS) entry which is preliminary data.</text>
</comment>
<dbReference type="Gene3D" id="2.160.20.80">
    <property type="entry name" value="E3 ubiquitin-protein ligase SopA"/>
    <property type="match status" value="1"/>
</dbReference>
<name>A0ABT4T0S3_9ACTN</name>
<keyword evidence="2" id="KW-1185">Reference proteome</keyword>
<evidence type="ECO:0000313" key="1">
    <source>
        <dbReference type="EMBL" id="MDA0643111.1"/>
    </source>
</evidence>
<reference evidence="1 2" key="1">
    <citation type="submission" date="2022-11" db="EMBL/GenBank/DDBJ databases">
        <title>Nonomuraea corallina sp. nov., a new species of the genus Nonomuraea isolated from sea side sediment in Thai sea.</title>
        <authorList>
            <person name="Ngamcharungchit C."/>
            <person name="Matsumoto A."/>
            <person name="Suriyachadkun C."/>
            <person name="Panbangred W."/>
            <person name="Inahashi Y."/>
            <person name="Intra B."/>
        </authorList>
    </citation>
    <scope>NUCLEOTIDE SEQUENCE [LARGE SCALE GENOMIC DNA]</scope>
    <source>
        <strain evidence="1 2">DSM 43553</strain>
    </source>
</reference>
<protein>
    <submittedName>
        <fullName evidence="1">Pentapeptide repeat-containing protein</fullName>
    </submittedName>
</protein>
<accession>A0ABT4T0S3</accession>
<gene>
    <name evidence="1" type="ORF">OUY24_21000</name>
</gene>
<organism evidence="1 2">
    <name type="scientific">Nonomuraea ferruginea</name>
    <dbReference type="NCBI Taxonomy" id="46174"/>
    <lineage>
        <taxon>Bacteria</taxon>
        <taxon>Bacillati</taxon>
        <taxon>Actinomycetota</taxon>
        <taxon>Actinomycetes</taxon>
        <taxon>Streptosporangiales</taxon>
        <taxon>Streptosporangiaceae</taxon>
        <taxon>Nonomuraea</taxon>
    </lineage>
</organism>
<dbReference type="RefSeq" id="WP_271277477.1">
    <property type="nucleotide sequence ID" value="NZ_BAABFD010000010.1"/>
</dbReference>
<dbReference type="EMBL" id="JAPNUD010000058">
    <property type="protein sequence ID" value="MDA0643111.1"/>
    <property type="molecule type" value="Genomic_DNA"/>
</dbReference>
<proteinExistence type="predicted"/>
<dbReference type="InterPro" id="IPR001646">
    <property type="entry name" value="5peptide_repeat"/>
</dbReference>
<dbReference type="Pfam" id="PF13576">
    <property type="entry name" value="Pentapeptide_3"/>
    <property type="match status" value="1"/>
</dbReference>
<sequence>MNVLCAYLRMPFTPPPDPVPDPRQERTAALPAARRRYRAARLGATAAVPTPSGTAGDQEGELQVRLTAQRILAAHVRDDRPADQHPVPAAAPAFWEGMSLDLAAAALVDFDLTDGRVAAAGFEGARFYGPARFRRTTFCGKAAFNGATFVGDAWLENAAFRRDAWFDNVAFCGRAWFPGSAFSGDAWFYQAAFRESSVGSVPGSAIFDKATFATDAWFRGGTFTGAATFKEATFGGWAAFTKSTISSHVSFDRAAFSSVAGFHECVLTDPAARHVLPPRWRLETTSEASARLVYHEKSGN</sequence>
<dbReference type="Proteomes" id="UP001212498">
    <property type="component" value="Unassembled WGS sequence"/>
</dbReference>